<accession>A0A915DLQ7</accession>
<dbReference type="InterPro" id="IPR036612">
    <property type="entry name" value="KH_dom_type_1_sf"/>
</dbReference>
<dbReference type="WBParaSite" id="jg21322">
    <property type="protein sequence ID" value="jg21322"/>
    <property type="gene ID" value="jg21322"/>
</dbReference>
<evidence type="ECO:0000256" key="1">
    <source>
        <dbReference type="SAM" id="MobiDB-lite"/>
    </source>
</evidence>
<evidence type="ECO:0000259" key="2">
    <source>
        <dbReference type="Pfam" id="PF00013"/>
    </source>
</evidence>
<name>A0A915DLQ7_9BILA</name>
<evidence type="ECO:0000313" key="4">
    <source>
        <dbReference type="WBParaSite" id="jg21322"/>
    </source>
</evidence>
<evidence type="ECO:0000313" key="3">
    <source>
        <dbReference type="Proteomes" id="UP000887574"/>
    </source>
</evidence>
<protein>
    <submittedName>
        <fullName evidence="4">K Homology domain-containing protein</fullName>
    </submittedName>
</protein>
<dbReference type="SUPFAM" id="SSF54791">
    <property type="entry name" value="Eukaryotic type KH-domain (KH-domain type I)"/>
    <property type="match status" value="1"/>
</dbReference>
<dbReference type="GO" id="GO:0003723">
    <property type="term" value="F:RNA binding"/>
    <property type="evidence" value="ECO:0007669"/>
    <property type="project" value="InterPro"/>
</dbReference>
<sequence>MQIKALPADVEISEVECGKGLLLDELAYNGSERESYVDVFINEDQGYKTQSDHDGKDLTYFEPIMVVSMAKNGLSCMRIWQTRDRKRKIRLMTPSLKAQVTERIDIGVSLANSGRAEAKEGSLLDVQQADKAPKSGSDVSIPENPSDGVLGDYDNKDVTTFEICVPREIVPCCEKGVLSIYHIRKKSGAKISRKKKNETQHMITVTGTADQVEMAVSCMQQNLMQSEEGECYLAEEGGNWNIGSAQLEMKSYA</sequence>
<dbReference type="AlphaFoldDB" id="A0A915DLQ7"/>
<proteinExistence type="predicted"/>
<feature type="region of interest" description="Disordered" evidence="1">
    <location>
        <begin position="119"/>
        <end position="152"/>
    </location>
</feature>
<organism evidence="3 4">
    <name type="scientific">Ditylenchus dipsaci</name>
    <dbReference type="NCBI Taxonomy" id="166011"/>
    <lineage>
        <taxon>Eukaryota</taxon>
        <taxon>Metazoa</taxon>
        <taxon>Ecdysozoa</taxon>
        <taxon>Nematoda</taxon>
        <taxon>Chromadorea</taxon>
        <taxon>Rhabditida</taxon>
        <taxon>Tylenchina</taxon>
        <taxon>Tylenchomorpha</taxon>
        <taxon>Sphaerularioidea</taxon>
        <taxon>Anguinidae</taxon>
        <taxon>Anguininae</taxon>
        <taxon>Ditylenchus</taxon>
    </lineage>
</organism>
<dbReference type="Proteomes" id="UP000887574">
    <property type="component" value="Unplaced"/>
</dbReference>
<keyword evidence="3" id="KW-1185">Reference proteome</keyword>
<feature type="domain" description="K Homology" evidence="2">
    <location>
        <begin position="180"/>
        <end position="218"/>
    </location>
</feature>
<dbReference type="InterPro" id="IPR004088">
    <property type="entry name" value="KH_dom_type_1"/>
</dbReference>
<dbReference type="Pfam" id="PF00013">
    <property type="entry name" value="KH_1"/>
    <property type="match status" value="1"/>
</dbReference>
<dbReference type="Gene3D" id="3.30.1370.10">
    <property type="entry name" value="K Homology domain, type 1"/>
    <property type="match status" value="1"/>
</dbReference>
<reference evidence="4" key="1">
    <citation type="submission" date="2022-11" db="UniProtKB">
        <authorList>
            <consortium name="WormBaseParasite"/>
        </authorList>
    </citation>
    <scope>IDENTIFICATION</scope>
</reference>